<dbReference type="STRING" id="1095630.A0A2J6TAK9"/>
<dbReference type="Proteomes" id="UP000235371">
    <property type="component" value="Unassembled WGS sequence"/>
</dbReference>
<evidence type="ECO:0000256" key="1">
    <source>
        <dbReference type="SAM" id="MobiDB-lite"/>
    </source>
</evidence>
<feature type="region of interest" description="Disordered" evidence="1">
    <location>
        <begin position="30"/>
        <end position="59"/>
    </location>
</feature>
<dbReference type="EMBL" id="KZ613791">
    <property type="protein sequence ID" value="PMD60074.1"/>
    <property type="molecule type" value="Genomic_DNA"/>
</dbReference>
<keyword evidence="3" id="KW-1185">Reference proteome</keyword>
<protein>
    <recommendedName>
        <fullName evidence="4">F-box domain-containing protein</fullName>
    </recommendedName>
</protein>
<dbReference type="OrthoDB" id="3971593at2759"/>
<dbReference type="RefSeq" id="XP_024736978.1">
    <property type="nucleotide sequence ID" value="XM_024883060.1"/>
</dbReference>
<dbReference type="InParanoid" id="A0A2J6TAK9"/>
<feature type="compositionally biased region" description="Basic and acidic residues" evidence="1">
    <location>
        <begin position="479"/>
        <end position="489"/>
    </location>
</feature>
<organism evidence="2 3">
    <name type="scientific">Hyaloscypha bicolor E</name>
    <dbReference type="NCBI Taxonomy" id="1095630"/>
    <lineage>
        <taxon>Eukaryota</taxon>
        <taxon>Fungi</taxon>
        <taxon>Dikarya</taxon>
        <taxon>Ascomycota</taxon>
        <taxon>Pezizomycotina</taxon>
        <taxon>Leotiomycetes</taxon>
        <taxon>Helotiales</taxon>
        <taxon>Hyaloscyphaceae</taxon>
        <taxon>Hyaloscypha</taxon>
        <taxon>Hyaloscypha bicolor</taxon>
    </lineage>
</organism>
<evidence type="ECO:0000313" key="3">
    <source>
        <dbReference type="Proteomes" id="UP000235371"/>
    </source>
</evidence>
<dbReference type="GeneID" id="36591137"/>
<dbReference type="SUPFAM" id="SSF81383">
    <property type="entry name" value="F-box domain"/>
    <property type="match status" value="1"/>
</dbReference>
<sequence length="616" mass="70126">MRASTQAVRNTNRFGSQLANQMARGYGASLSYSGRKREASEQNSRISYYEGDTESEDEYQGLDPEDTIIVDGPCNKKRKVIDLDDDSGEDIPLANLPVVGDDGPMEDSPAGKIFRGFPTEIHQHIADFLSDSDVVNFACICEITRDSVSQIVWKRRFDRTFDSVPGTPIGDVVAKYKSRRAISKKWTCFDLGRHGGLVTAECRRFQKSNQDDCLTMLRGLILESNATKTLDDKGNQIIHGMNLQFIYDLITGENGRSYVDIIESVLNTDFDHAMDKLRDMHKVVSASVEGTLVYAIQLCLTPISLNPRFCSMHKVSHFDLSQYQAYDTPARQPMFCGKYKQDVNLRWLLHVVNFFKYHLTAVDEGLLAHHYKDLESDQFPQPWEGRVEAGTKSLKSHWKGAYTYMDPVTMASLRMGNGNGKKSTIHTDELDNAEVIQDMTFFFDEGKSASFEWPEKWEQIVNSNPFLQVNSRQSKRSSPRGEKTKEAKKPQVKQFWGTCRGKRGHFFGRIHAMTPQQGIHGFQRLTMMKFYTKRDENGEEEYDPSQVWAFEGCVLPGGRIVVGRWWDSLSNPNVFTTQSGPFLWWNVDRSAATVPIRKEEAFEFLDTFSDPELGLI</sequence>
<name>A0A2J6TAK9_9HELO</name>
<accession>A0A2J6TAK9</accession>
<feature type="region of interest" description="Disordered" evidence="1">
    <location>
        <begin position="468"/>
        <end position="492"/>
    </location>
</feature>
<gene>
    <name evidence="2" type="ORF">K444DRAFT_629507</name>
</gene>
<dbReference type="AlphaFoldDB" id="A0A2J6TAK9"/>
<dbReference type="InterPro" id="IPR036047">
    <property type="entry name" value="F-box-like_dom_sf"/>
</dbReference>
<evidence type="ECO:0000313" key="2">
    <source>
        <dbReference type="EMBL" id="PMD60074.1"/>
    </source>
</evidence>
<evidence type="ECO:0008006" key="4">
    <source>
        <dbReference type="Google" id="ProtNLM"/>
    </source>
</evidence>
<reference evidence="2 3" key="1">
    <citation type="submission" date="2016-04" db="EMBL/GenBank/DDBJ databases">
        <title>A degradative enzymes factory behind the ericoid mycorrhizal symbiosis.</title>
        <authorList>
            <consortium name="DOE Joint Genome Institute"/>
            <person name="Martino E."/>
            <person name="Morin E."/>
            <person name="Grelet G."/>
            <person name="Kuo A."/>
            <person name="Kohler A."/>
            <person name="Daghino S."/>
            <person name="Barry K."/>
            <person name="Choi C."/>
            <person name="Cichocki N."/>
            <person name="Clum A."/>
            <person name="Copeland A."/>
            <person name="Hainaut M."/>
            <person name="Haridas S."/>
            <person name="Labutti K."/>
            <person name="Lindquist E."/>
            <person name="Lipzen A."/>
            <person name="Khouja H.-R."/>
            <person name="Murat C."/>
            <person name="Ohm R."/>
            <person name="Olson A."/>
            <person name="Spatafora J."/>
            <person name="Veneault-Fourrey C."/>
            <person name="Henrissat B."/>
            <person name="Grigoriev I."/>
            <person name="Martin F."/>
            <person name="Perotto S."/>
        </authorList>
    </citation>
    <scope>NUCLEOTIDE SEQUENCE [LARGE SCALE GENOMIC DNA]</scope>
    <source>
        <strain evidence="2 3">E</strain>
    </source>
</reference>
<proteinExistence type="predicted"/>